<accession>A0AB74TMA6</accession>
<dbReference type="AlphaFoldDB" id="A0AB74TMA6"/>
<dbReference type="InterPro" id="IPR046698">
    <property type="entry name" value="PedC-like"/>
</dbReference>
<gene>
    <name evidence="3" type="ORF">VUQ07_02070</name>
    <name evidence="2" type="ORF">VUQ09_02895</name>
</gene>
<protein>
    <recommendedName>
        <fullName evidence="4">Thioredoxin</fullName>
    </recommendedName>
</protein>
<dbReference type="EMBL" id="CP142434">
    <property type="protein sequence ID" value="XBC48351.1"/>
    <property type="molecule type" value="Genomic_DNA"/>
</dbReference>
<dbReference type="Pfam" id="PF20207">
    <property type="entry name" value="DUF6568"/>
    <property type="match status" value="1"/>
</dbReference>
<dbReference type="RefSeq" id="WP_347298344.1">
    <property type="nucleotide sequence ID" value="NZ_CP142434.1"/>
</dbReference>
<feature type="signal peptide" evidence="1">
    <location>
        <begin position="1"/>
        <end position="21"/>
    </location>
</feature>
<organism evidence="2">
    <name type="scientific">Dolosigranulum savutiense</name>
    <dbReference type="NCBI Taxonomy" id="3110288"/>
    <lineage>
        <taxon>Bacteria</taxon>
        <taxon>Bacillati</taxon>
        <taxon>Bacillota</taxon>
        <taxon>Bacilli</taxon>
        <taxon>Lactobacillales</taxon>
        <taxon>Carnobacteriaceae</taxon>
        <taxon>Dolosigranulum</taxon>
    </lineage>
</organism>
<dbReference type="EMBL" id="CP142436">
    <property type="protein sequence ID" value="XBC51893.1"/>
    <property type="molecule type" value="Genomic_DNA"/>
</dbReference>
<sequence length="142" mass="16228">MKKWGYLSLLAMLCLMFVACAQESSSSTYNDYVSDFKAVSVSEATQMIDNNDKFILFVGNEHCKACQEFMPTLHEIYEEKQLTIYYIDSSQAETDVDISEFMKEQQINWVPTIVIQNENGLSKPNLSIDKDKLTKLLLSTSN</sequence>
<evidence type="ECO:0008006" key="4">
    <source>
        <dbReference type="Google" id="ProtNLM"/>
    </source>
</evidence>
<keyword evidence="1" id="KW-0732">Signal</keyword>
<dbReference type="SUPFAM" id="SSF52833">
    <property type="entry name" value="Thioredoxin-like"/>
    <property type="match status" value="1"/>
</dbReference>
<proteinExistence type="predicted"/>
<evidence type="ECO:0000313" key="2">
    <source>
        <dbReference type="EMBL" id="XBC48351.1"/>
    </source>
</evidence>
<feature type="chain" id="PRO_5044479734" description="Thioredoxin" evidence="1">
    <location>
        <begin position="22"/>
        <end position="142"/>
    </location>
</feature>
<dbReference type="PROSITE" id="PS51257">
    <property type="entry name" value="PROKAR_LIPOPROTEIN"/>
    <property type="match status" value="1"/>
</dbReference>
<dbReference type="Gene3D" id="3.40.30.10">
    <property type="entry name" value="Glutaredoxin"/>
    <property type="match status" value="1"/>
</dbReference>
<evidence type="ECO:0000313" key="3">
    <source>
        <dbReference type="EMBL" id="XBC51893.1"/>
    </source>
</evidence>
<evidence type="ECO:0000256" key="1">
    <source>
        <dbReference type="SAM" id="SignalP"/>
    </source>
</evidence>
<dbReference type="InterPro" id="IPR036249">
    <property type="entry name" value="Thioredoxin-like_sf"/>
</dbReference>
<reference evidence="2" key="1">
    <citation type="submission" date="2023-12" db="EMBL/GenBank/DDBJ databases">
        <title>Dolosigranulum savutii sp. nov. isolated from human upper respiratory samples collected in Botswana.</title>
        <authorList>
            <person name="Kelly M.S."/>
        </authorList>
    </citation>
    <scope>NUCLEOTIDE SEQUENCE</scope>
    <source>
        <strain evidence="3">MSK211</strain>
        <strain evidence="2">MSK312</strain>
    </source>
</reference>
<name>A0AB74TMA6_9LACT</name>